<comment type="caution">
    <text evidence="1">The sequence shown here is derived from an EMBL/GenBank/DDBJ whole genome shotgun (WGS) entry which is preliminary data.</text>
</comment>
<reference evidence="1 2" key="1">
    <citation type="submission" date="2020-08" db="EMBL/GenBank/DDBJ databases">
        <title>Sequencing the genomes of 1000 actinobacteria strains.</title>
        <authorList>
            <person name="Klenk H.-P."/>
        </authorList>
    </citation>
    <scope>NUCLEOTIDE SEQUENCE [LARGE SCALE GENOMIC DNA]</scope>
    <source>
        <strain evidence="1 2">DSM 22826</strain>
    </source>
</reference>
<keyword evidence="2" id="KW-1185">Reference proteome</keyword>
<organism evidence="1 2">
    <name type="scientific">Paeniglutamicibacter cryotolerans</name>
    <dbReference type="NCBI Taxonomy" id="670079"/>
    <lineage>
        <taxon>Bacteria</taxon>
        <taxon>Bacillati</taxon>
        <taxon>Actinomycetota</taxon>
        <taxon>Actinomycetes</taxon>
        <taxon>Micrococcales</taxon>
        <taxon>Micrococcaceae</taxon>
        <taxon>Paeniglutamicibacter</taxon>
    </lineage>
</organism>
<gene>
    <name evidence="1" type="ORF">E9229_000040</name>
</gene>
<dbReference type="EMBL" id="JACHVS010000001">
    <property type="protein sequence ID" value="MBB2993849.1"/>
    <property type="molecule type" value="Genomic_DNA"/>
</dbReference>
<sequence length="71" mass="7849">MPPISRCRHVDSVQRVSYPALVVKEQCGPESFLRAVSFTVALSSNSTFAMLALLNWKTRLSRVVARPDNSG</sequence>
<evidence type="ECO:0000313" key="2">
    <source>
        <dbReference type="Proteomes" id="UP000523000"/>
    </source>
</evidence>
<dbReference type="AlphaFoldDB" id="A0A839QCK3"/>
<proteinExistence type="predicted"/>
<accession>A0A839QCK3</accession>
<protein>
    <submittedName>
        <fullName evidence="1">Uncharacterized protein</fullName>
    </submittedName>
</protein>
<dbReference type="Proteomes" id="UP000523000">
    <property type="component" value="Unassembled WGS sequence"/>
</dbReference>
<evidence type="ECO:0000313" key="1">
    <source>
        <dbReference type="EMBL" id="MBB2993849.1"/>
    </source>
</evidence>
<name>A0A839QCK3_9MICC</name>